<evidence type="ECO:0000256" key="9">
    <source>
        <dbReference type="ARBA" id="ARBA00022840"/>
    </source>
</evidence>
<organism evidence="16 17">
    <name type="scientific">Synoicihabitans lomoniglobus</name>
    <dbReference type="NCBI Taxonomy" id="2909285"/>
    <lineage>
        <taxon>Bacteria</taxon>
        <taxon>Pseudomonadati</taxon>
        <taxon>Verrucomicrobiota</taxon>
        <taxon>Opitutia</taxon>
        <taxon>Opitutales</taxon>
        <taxon>Opitutaceae</taxon>
        <taxon>Synoicihabitans</taxon>
    </lineage>
</organism>
<proteinExistence type="predicted"/>
<evidence type="ECO:0000256" key="6">
    <source>
        <dbReference type="ARBA" id="ARBA00022692"/>
    </source>
</evidence>
<dbReference type="CDD" id="cd16922">
    <property type="entry name" value="HATPase_EvgS-ArcB-TorS-like"/>
    <property type="match status" value="1"/>
</dbReference>
<keyword evidence="9 16" id="KW-0067">ATP-binding</keyword>
<evidence type="ECO:0000256" key="13">
    <source>
        <dbReference type="SAM" id="SignalP"/>
    </source>
</evidence>
<feature type="modified residue" description="4-aspartylphosphate" evidence="12">
    <location>
        <position position="1123"/>
    </location>
</feature>
<dbReference type="Pfam" id="PF00512">
    <property type="entry name" value="HisKA"/>
    <property type="match status" value="1"/>
</dbReference>
<dbReference type="InterPro" id="IPR015943">
    <property type="entry name" value="WD40/YVTN_repeat-like_dom_sf"/>
</dbReference>
<keyword evidence="6" id="KW-0812">Transmembrane</keyword>
<dbReference type="Proteomes" id="UP001218638">
    <property type="component" value="Chromosome"/>
</dbReference>
<feature type="domain" description="Response regulatory" evidence="15">
    <location>
        <begin position="1074"/>
        <end position="1189"/>
    </location>
</feature>
<comment type="catalytic activity">
    <reaction evidence="1">
        <text>ATP + protein L-histidine = ADP + protein N-phospho-L-histidine.</text>
        <dbReference type="EC" id="2.7.13.3"/>
    </reaction>
</comment>
<evidence type="ECO:0000259" key="14">
    <source>
        <dbReference type="PROSITE" id="PS50109"/>
    </source>
</evidence>
<evidence type="ECO:0000256" key="2">
    <source>
        <dbReference type="ARBA" id="ARBA00004370"/>
    </source>
</evidence>
<evidence type="ECO:0000256" key="1">
    <source>
        <dbReference type="ARBA" id="ARBA00000085"/>
    </source>
</evidence>
<dbReference type="Gene3D" id="3.40.50.2300">
    <property type="match status" value="1"/>
</dbReference>
<dbReference type="InterPro" id="IPR001789">
    <property type="entry name" value="Sig_transdc_resp-reg_receiver"/>
</dbReference>
<dbReference type="CDD" id="cd17546">
    <property type="entry name" value="REC_hyHK_CKI1_RcsC-like"/>
    <property type="match status" value="1"/>
</dbReference>
<comment type="subcellular location">
    <subcellularLocation>
        <location evidence="2">Membrane</location>
    </subcellularLocation>
</comment>
<dbReference type="SMART" id="SM00388">
    <property type="entry name" value="HisKA"/>
    <property type="match status" value="1"/>
</dbReference>
<dbReference type="GO" id="GO:0005524">
    <property type="term" value="F:ATP binding"/>
    <property type="evidence" value="ECO:0007669"/>
    <property type="project" value="UniProtKB-KW"/>
</dbReference>
<keyword evidence="13" id="KW-0732">Signal</keyword>
<dbReference type="InterPro" id="IPR011006">
    <property type="entry name" value="CheY-like_superfamily"/>
</dbReference>
<dbReference type="InterPro" id="IPR036097">
    <property type="entry name" value="HisK_dim/P_sf"/>
</dbReference>
<sequence>MPLFRPLSWLLLLAFSAGVRASAATDELGIPVVDAFSVRDYGAHNQNWTAVQDAAGVLYVGNKDRVLAYDGQSWQSIPTGGLFIRGLAVDATDRIWVGGVDELGYLEPDGAGSRRYVSLREHLPVNAEGLHQFFFTLALSHGVYFAGDGGLLRWHDNELTQLMTEKAHIWAIDDELIASSPGLPLRGFNGESWRVLLANAEILDDWITFGAARPDGSQLLFTLRDGIHHLHHGEATPWSTEIDAHLQKFVIRSGTVLSDGTIALRMRQGGTVLLSPEGKLLQHLSAENQSVPVTNTLGFGEGRSGDLWLTQNSGLARIRWPQAITHFDQRRGLGTNTVKAITRYQGRLYVATGDGLSVLRPRDTQLAPPTPAHFEPVAGSRISIWALTVAAGDLLIGGEGGIRVLGPDDETAKLTIETDFGAALLTPRSDPSFAWAGLRGRLLLLRKNQDGWQVAISFNEVNGSVRALAEDADGAIWVAMDGQGYHRLERSPHSPIDDPRTWTVEHYAGGHGLPTTAINGLPSLATRGTRAVFIDDRRLFTFDPVAKRFEEVLSVIEKFDHPISNVPTLAAGLNGSIWVRTLRDDPEAGPWNGRVYWRISADGTWEALPFALAERVGENPMFFEEPTADGSVLWMGGNEGLVRAELPAAFLSPRSFRTVVRRVATLSGELLPLATAQPIALPFDQQGLAIAFATDRTDDSEMRYQSRLSDYGEAWSPLSRIAEYSLNRQPVGEHVFEVRACDSNGRWGEPASFAFTVLPPWWQSWWARTLTVLELVGLIALAVRWRLRAVQRRNDDLAALVEQRTQQLRHNETQLVQARDTADAANHAKSEFLASMSHELRTPLNAILGFTQILRREEGLSPKGRTQLDTVGRNGRHLLEMINEVLDLSKIEANKLTLHPAPCSLRRLTTELAATFEPRATEKGLSFRIELDPSTPRVMADEPKLRQVLINLLANAVKFTRTGEVVLALHTDVDRVRFEVRDTGVGIADQDLASVFEPFHQTQKSLEREAETGTGLGLPISQRLVELMGGRIAVKSKMGQGSQFSFELKFEAVPDDLTTAPLHRVKGYEGRRQRGLIVDDVDTNRTILSEMLQVVGFDIEEVSTGEDALTAHARQPADFVLLDLRLPGINGEEVARKIRPPGQTRPRLIAVSASVFDIDQNNARQVGCDAFVPKPVDEDVLFKTIARQLALTWVTEAMPVPNADSGAPFVSMRTADEIAQLELPSRSELEGWLELARRSDQRRLREAIDASNATGPDRTFRLELDRLLQRFRTGEVREIIAQTLASRPESDA</sequence>
<evidence type="ECO:0000256" key="5">
    <source>
        <dbReference type="ARBA" id="ARBA00022679"/>
    </source>
</evidence>
<evidence type="ECO:0000256" key="7">
    <source>
        <dbReference type="ARBA" id="ARBA00022741"/>
    </source>
</evidence>
<feature type="signal peptide" evidence="13">
    <location>
        <begin position="1"/>
        <end position="21"/>
    </location>
</feature>
<name>A0AAF0CP59_9BACT</name>
<keyword evidence="4 12" id="KW-0597">Phosphoprotein</keyword>
<dbReference type="SMART" id="SM00448">
    <property type="entry name" value="REC"/>
    <property type="match status" value="1"/>
</dbReference>
<dbReference type="Gene3D" id="2.60.40.10">
    <property type="entry name" value="Immunoglobulins"/>
    <property type="match status" value="1"/>
</dbReference>
<dbReference type="Pfam" id="PF02518">
    <property type="entry name" value="HATPase_c"/>
    <property type="match status" value="1"/>
</dbReference>
<reference evidence="16" key="1">
    <citation type="submission" date="2023-03" db="EMBL/GenBank/DDBJ databases">
        <title>Lomoglobus Profundus gen. nov., sp. nov., a novel member of the phylum Verrucomicrobia, isolated from deep-marine sediment of South China Sea.</title>
        <authorList>
            <person name="Ahmad T."/>
            <person name="Ishaq S.E."/>
            <person name="Wang F."/>
        </authorList>
    </citation>
    <scope>NUCLEOTIDE SEQUENCE</scope>
    <source>
        <strain evidence="16">LMO-M01</strain>
    </source>
</reference>
<keyword evidence="11" id="KW-0472">Membrane</keyword>
<dbReference type="Pfam" id="PF00072">
    <property type="entry name" value="Response_reg"/>
    <property type="match status" value="1"/>
</dbReference>
<dbReference type="FunFam" id="3.30.565.10:FF:000010">
    <property type="entry name" value="Sensor histidine kinase RcsC"/>
    <property type="match status" value="1"/>
</dbReference>
<feature type="domain" description="Histidine kinase" evidence="14">
    <location>
        <begin position="835"/>
        <end position="1052"/>
    </location>
</feature>
<dbReference type="KEGG" id="slom:PXH66_13880"/>
<dbReference type="InterPro" id="IPR036890">
    <property type="entry name" value="HATPase_C_sf"/>
</dbReference>
<dbReference type="PROSITE" id="PS50109">
    <property type="entry name" value="HIS_KIN"/>
    <property type="match status" value="1"/>
</dbReference>
<dbReference type="GO" id="GO:0000155">
    <property type="term" value="F:phosphorelay sensor kinase activity"/>
    <property type="evidence" value="ECO:0007669"/>
    <property type="project" value="InterPro"/>
</dbReference>
<dbReference type="SUPFAM" id="SSF55874">
    <property type="entry name" value="ATPase domain of HSP90 chaperone/DNA topoisomerase II/histidine kinase"/>
    <property type="match status" value="1"/>
</dbReference>
<dbReference type="InterPro" id="IPR005467">
    <property type="entry name" value="His_kinase_dom"/>
</dbReference>
<dbReference type="Gene3D" id="2.130.10.10">
    <property type="entry name" value="YVTN repeat-like/Quinoprotein amine dehydrogenase"/>
    <property type="match status" value="2"/>
</dbReference>
<keyword evidence="17" id="KW-1185">Reference proteome</keyword>
<dbReference type="PROSITE" id="PS50110">
    <property type="entry name" value="RESPONSE_REGULATORY"/>
    <property type="match status" value="1"/>
</dbReference>
<evidence type="ECO:0000256" key="10">
    <source>
        <dbReference type="ARBA" id="ARBA00022989"/>
    </source>
</evidence>
<gene>
    <name evidence="16" type="ORF">PXH66_13880</name>
</gene>
<evidence type="ECO:0000256" key="4">
    <source>
        <dbReference type="ARBA" id="ARBA00022553"/>
    </source>
</evidence>
<dbReference type="InterPro" id="IPR013783">
    <property type="entry name" value="Ig-like_fold"/>
</dbReference>
<dbReference type="GO" id="GO:0016020">
    <property type="term" value="C:membrane"/>
    <property type="evidence" value="ECO:0007669"/>
    <property type="project" value="UniProtKB-SubCell"/>
</dbReference>
<keyword evidence="8" id="KW-0418">Kinase</keyword>
<evidence type="ECO:0000313" key="17">
    <source>
        <dbReference type="Proteomes" id="UP001218638"/>
    </source>
</evidence>
<feature type="chain" id="PRO_5042163457" description="histidine kinase" evidence="13">
    <location>
        <begin position="22"/>
        <end position="1292"/>
    </location>
</feature>
<dbReference type="FunFam" id="1.10.287.130:FF:000004">
    <property type="entry name" value="Ethylene receptor 1"/>
    <property type="match status" value="1"/>
</dbReference>
<dbReference type="InterPro" id="IPR003661">
    <property type="entry name" value="HisK_dim/P_dom"/>
</dbReference>
<keyword evidence="7" id="KW-0547">Nucleotide-binding</keyword>
<dbReference type="SMART" id="SM00387">
    <property type="entry name" value="HATPase_c"/>
    <property type="match status" value="1"/>
</dbReference>
<protein>
    <recommendedName>
        <fullName evidence="3">histidine kinase</fullName>
        <ecNumber evidence="3">2.7.13.3</ecNumber>
    </recommendedName>
</protein>
<dbReference type="PANTHER" id="PTHR43047">
    <property type="entry name" value="TWO-COMPONENT HISTIDINE PROTEIN KINASE"/>
    <property type="match status" value="1"/>
</dbReference>
<dbReference type="SUPFAM" id="SSF52172">
    <property type="entry name" value="CheY-like"/>
    <property type="match status" value="1"/>
</dbReference>
<evidence type="ECO:0000313" key="16">
    <source>
        <dbReference type="EMBL" id="WED63424.1"/>
    </source>
</evidence>
<keyword evidence="10" id="KW-1133">Transmembrane helix</keyword>
<dbReference type="InterPro" id="IPR003594">
    <property type="entry name" value="HATPase_dom"/>
</dbReference>
<dbReference type="CDD" id="cd00082">
    <property type="entry name" value="HisKA"/>
    <property type="match status" value="1"/>
</dbReference>
<dbReference type="Gene3D" id="3.30.565.10">
    <property type="entry name" value="Histidine kinase-like ATPase, C-terminal domain"/>
    <property type="match status" value="1"/>
</dbReference>
<evidence type="ECO:0000259" key="15">
    <source>
        <dbReference type="PROSITE" id="PS50110"/>
    </source>
</evidence>
<evidence type="ECO:0000256" key="3">
    <source>
        <dbReference type="ARBA" id="ARBA00012438"/>
    </source>
</evidence>
<dbReference type="SUPFAM" id="SSF47384">
    <property type="entry name" value="Homodimeric domain of signal transducing histidine kinase"/>
    <property type="match status" value="1"/>
</dbReference>
<evidence type="ECO:0000256" key="8">
    <source>
        <dbReference type="ARBA" id="ARBA00022777"/>
    </source>
</evidence>
<dbReference type="PRINTS" id="PR00344">
    <property type="entry name" value="BCTRLSENSOR"/>
</dbReference>
<evidence type="ECO:0000256" key="12">
    <source>
        <dbReference type="PROSITE-ProRule" id="PRU00169"/>
    </source>
</evidence>
<evidence type="ECO:0000256" key="11">
    <source>
        <dbReference type="ARBA" id="ARBA00023136"/>
    </source>
</evidence>
<dbReference type="EC" id="2.7.13.3" evidence="3"/>
<dbReference type="Gene3D" id="1.10.287.130">
    <property type="match status" value="1"/>
</dbReference>
<dbReference type="SUPFAM" id="SSF63829">
    <property type="entry name" value="Calcium-dependent phosphotriesterase"/>
    <property type="match status" value="2"/>
</dbReference>
<keyword evidence="5" id="KW-0808">Transferase</keyword>
<dbReference type="InterPro" id="IPR004358">
    <property type="entry name" value="Sig_transdc_His_kin-like_C"/>
</dbReference>
<dbReference type="RefSeq" id="WP_330929198.1">
    <property type="nucleotide sequence ID" value="NZ_CP119075.1"/>
</dbReference>
<dbReference type="EMBL" id="CP119075">
    <property type="protein sequence ID" value="WED63424.1"/>
    <property type="molecule type" value="Genomic_DNA"/>
</dbReference>
<accession>A0AAF0CP59</accession>